<reference evidence="1 2" key="1">
    <citation type="submission" date="2017-11" db="EMBL/GenBank/DDBJ databases">
        <authorList>
            <person name="Han C.G."/>
        </authorList>
    </citation>
    <scope>NUCLEOTIDE SEQUENCE [LARGE SCALE GENOMIC DNA]</scope>
    <source>
        <strain evidence="1">CFBP6411</strain>
    </source>
</reference>
<evidence type="ECO:0000313" key="1">
    <source>
        <dbReference type="EMBL" id="SOS33593.1"/>
    </source>
</evidence>
<dbReference type="EMBL" id="LT963408">
    <property type="protein sequence ID" value="SOS33593.1"/>
    <property type="molecule type" value="Genomic_DNA"/>
</dbReference>
<gene>
    <name evidence="1" type="ORF">CFBP6411_02233</name>
</gene>
<evidence type="ECO:0000313" key="2">
    <source>
        <dbReference type="Proteomes" id="UP000238093"/>
    </source>
</evidence>
<organism evidence="1 2">
    <name type="scientific">Pseudomonas syringae group genomosp. 3</name>
    <dbReference type="NCBI Taxonomy" id="251701"/>
    <lineage>
        <taxon>Bacteria</taxon>
        <taxon>Pseudomonadati</taxon>
        <taxon>Pseudomonadota</taxon>
        <taxon>Gammaproteobacteria</taxon>
        <taxon>Pseudomonadales</taxon>
        <taxon>Pseudomonadaceae</taxon>
        <taxon>Pseudomonas</taxon>
    </lineage>
</organism>
<dbReference type="Proteomes" id="UP000238093">
    <property type="component" value="Chromosome I"/>
</dbReference>
<dbReference type="AlphaFoldDB" id="A0A2K4WCI9"/>
<protein>
    <recommendedName>
        <fullName evidence="3">Aminotransferase</fullName>
    </recommendedName>
</protein>
<name>A0A2K4WCI9_9PSED</name>
<accession>A0A2K4WCI9</accession>
<proteinExistence type="predicted"/>
<sequence length="65" mass="7380">MINVTKTYLGDIEQFKRYVEGIYARGWLTNHGPLAEELTERLKDYLGGQAYHSDQQRNAAAHLAG</sequence>
<evidence type="ECO:0008006" key="3">
    <source>
        <dbReference type="Google" id="ProtNLM"/>
    </source>
</evidence>